<dbReference type="OrthoDB" id="5595417at2759"/>
<reference evidence="1" key="1">
    <citation type="submission" date="2022-07" db="EMBL/GenBank/DDBJ databases">
        <title>Phylogenomic reconstructions and comparative analyses of Kickxellomycotina fungi.</title>
        <authorList>
            <person name="Reynolds N.K."/>
            <person name="Stajich J.E."/>
            <person name="Barry K."/>
            <person name="Grigoriev I.V."/>
            <person name="Crous P."/>
            <person name="Smith M.E."/>
        </authorList>
    </citation>
    <scope>NUCLEOTIDE SEQUENCE</scope>
    <source>
        <strain evidence="1">NRRL 1566</strain>
    </source>
</reference>
<dbReference type="EMBL" id="JANBUW010000026">
    <property type="protein sequence ID" value="KAJ2850681.1"/>
    <property type="molecule type" value="Genomic_DNA"/>
</dbReference>
<name>A0A9W8I8F0_9FUNG</name>
<sequence length="546" mass="61984">MEFNELVGDILVLVYEYSSYESELSIDAWKRKLELLKVCSHWRQLLVSKVYGDIVVRIGVENNRRGRHWLMNNWNNGYPNVVFTNASLMTSNRMQHMARNIYIYPTCIYNHVYGIDEVVKVLGMYSHIWATINTISIHISQMRITENTPRFIFDTFGGLARDVTGEMLEMFPSAKRFCLTNKSCSFNGDYLFKKIAQSYSGQISQLVSDRGFTKNIAEFSAHLTHLDIPLMGKSTKYIPKIYAASLKYLRLCEVPQNYSWKCFAGTDASGSVCFPNLKALEVIYATRFNAPVAKRKCRHYRHPIKFFSLQRLGIEGRPGHCCILECSKFFGPLRDLRVAGPASNLKTLAESSMPQASNVTLAVDEKSGLADASLASMLNGICKKSNARATSIYAKRSDIFIDPSQLACFSLTSLAIHAPTDVRQLMVLTERFPCLERVGLRSVTFNHIPENALLVRSGAFIQQPLQPLDTRIRSMYLKFSCYGDLAQNANACMAYLLLRTSSLRQFAADAHVFSAIGDIIKDYSPFYRHLEDIEFLNVNFAWPDEF</sequence>
<evidence type="ECO:0000313" key="2">
    <source>
        <dbReference type="Proteomes" id="UP001139887"/>
    </source>
</evidence>
<dbReference type="Proteomes" id="UP001139887">
    <property type="component" value="Unassembled WGS sequence"/>
</dbReference>
<protein>
    <submittedName>
        <fullName evidence="1">Uncharacterized protein</fullName>
    </submittedName>
</protein>
<gene>
    <name evidence="1" type="ORF">IWW36_001725</name>
</gene>
<comment type="caution">
    <text evidence="1">The sequence shown here is derived from an EMBL/GenBank/DDBJ whole genome shotgun (WGS) entry which is preliminary data.</text>
</comment>
<evidence type="ECO:0000313" key="1">
    <source>
        <dbReference type="EMBL" id="KAJ2850681.1"/>
    </source>
</evidence>
<accession>A0A9W8I8F0</accession>
<proteinExistence type="predicted"/>
<keyword evidence="2" id="KW-1185">Reference proteome</keyword>
<organism evidence="1 2">
    <name type="scientific">Coemansia brasiliensis</name>
    <dbReference type="NCBI Taxonomy" id="2650707"/>
    <lineage>
        <taxon>Eukaryota</taxon>
        <taxon>Fungi</taxon>
        <taxon>Fungi incertae sedis</taxon>
        <taxon>Zoopagomycota</taxon>
        <taxon>Kickxellomycotina</taxon>
        <taxon>Kickxellomycetes</taxon>
        <taxon>Kickxellales</taxon>
        <taxon>Kickxellaceae</taxon>
        <taxon>Coemansia</taxon>
    </lineage>
</organism>
<dbReference type="AlphaFoldDB" id="A0A9W8I8F0"/>